<feature type="binding site" evidence="4">
    <location>
        <position position="92"/>
    </location>
    <ligand>
        <name>Zn(2+)</name>
        <dbReference type="ChEBI" id="CHEBI:29105"/>
    </ligand>
</feature>
<dbReference type="PANTHER" id="PTHR34535:SF3">
    <property type="entry name" value="HYDROGENASE MATURATION FACTOR HYPA"/>
    <property type="match status" value="1"/>
</dbReference>
<dbReference type="Proteomes" id="UP000184423">
    <property type="component" value="Unassembled WGS sequence"/>
</dbReference>
<feature type="binding site" evidence="4">
    <location>
        <position position="2"/>
    </location>
    <ligand>
        <name>Ni(2+)</name>
        <dbReference type="ChEBI" id="CHEBI:49786"/>
    </ligand>
</feature>
<evidence type="ECO:0000313" key="5">
    <source>
        <dbReference type="EMBL" id="SHE42738.1"/>
    </source>
</evidence>
<feature type="binding site" evidence="4">
    <location>
        <position position="89"/>
    </location>
    <ligand>
        <name>Zn(2+)</name>
        <dbReference type="ChEBI" id="CHEBI:29105"/>
    </ligand>
</feature>
<sequence length="113" mass="12692">MHELAITEGIIKIVEKESQKYNFNKVNAIKLVVGELSGVFPQLIQDYFDIASKGTIAEGAELIIRRVEAKMRCNECGSEAKVENHRLRCRNCGSLNVKITSGKEFYVDSLEVD</sequence>
<evidence type="ECO:0000256" key="1">
    <source>
        <dbReference type="ARBA" id="ARBA00022596"/>
    </source>
</evidence>
<proteinExistence type="inferred from homology"/>
<reference evidence="6" key="1">
    <citation type="submission" date="2016-11" db="EMBL/GenBank/DDBJ databases">
        <authorList>
            <person name="Varghese N."/>
            <person name="Submissions S."/>
        </authorList>
    </citation>
    <scope>NUCLEOTIDE SEQUENCE [LARGE SCALE GENOMIC DNA]</scope>
    <source>
        <strain evidence="6">DSM 10124</strain>
    </source>
</reference>
<dbReference type="Gene3D" id="3.30.2320.80">
    <property type="match status" value="1"/>
</dbReference>
<dbReference type="InterPro" id="IPR000688">
    <property type="entry name" value="HypA/HybF"/>
</dbReference>
<keyword evidence="1 4" id="KW-0533">Nickel</keyword>
<accession>A0A1M4TEB9</accession>
<name>A0A1M4TEB9_9CLOT</name>
<dbReference type="GO" id="GO:0008270">
    <property type="term" value="F:zinc ion binding"/>
    <property type="evidence" value="ECO:0007669"/>
    <property type="project" value="UniProtKB-UniRule"/>
</dbReference>
<dbReference type="NCBIfam" id="TIGR00100">
    <property type="entry name" value="hypA"/>
    <property type="match status" value="1"/>
</dbReference>
<keyword evidence="2 4" id="KW-0479">Metal-binding</keyword>
<gene>
    <name evidence="4" type="primary">hypA</name>
    <name evidence="5" type="ORF">SAMN02746091_00362</name>
</gene>
<comment type="similarity">
    <text evidence="4">Belongs to the HypA/HybF family.</text>
</comment>
<dbReference type="PANTHER" id="PTHR34535">
    <property type="entry name" value="HYDROGENASE MATURATION FACTOR HYPA"/>
    <property type="match status" value="1"/>
</dbReference>
<dbReference type="PIRSF" id="PIRSF004761">
    <property type="entry name" value="Hydrgn_mat_HypA"/>
    <property type="match status" value="1"/>
</dbReference>
<feature type="binding site" evidence="4">
    <location>
        <position position="76"/>
    </location>
    <ligand>
        <name>Zn(2+)</name>
        <dbReference type="ChEBI" id="CHEBI:29105"/>
    </ligand>
</feature>
<dbReference type="GO" id="GO:0016151">
    <property type="term" value="F:nickel cation binding"/>
    <property type="evidence" value="ECO:0007669"/>
    <property type="project" value="UniProtKB-UniRule"/>
</dbReference>
<dbReference type="HAMAP" id="MF_00213">
    <property type="entry name" value="HypA_HybF"/>
    <property type="match status" value="1"/>
</dbReference>
<evidence type="ECO:0000256" key="2">
    <source>
        <dbReference type="ARBA" id="ARBA00022723"/>
    </source>
</evidence>
<dbReference type="AlphaFoldDB" id="A0A1M4TEB9"/>
<evidence type="ECO:0000313" key="6">
    <source>
        <dbReference type="Proteomes" id="UP000184423"/>
    </source>
</evidence>
<dbReference type="Pfam" id="PF01155">
    <property type="entry name" value="HypA"/>
    <property type="match status" value="1"/>
</dbReference>
<keyword evidence="3 4" id="KW-0862">Zinc</keyword>
<comment type="function">
    <text evidence="4">Involved in the maturation of [NiFe] hydrogenases. Required for nickel insertion into the metal center of the hydrogenase.</text>
</comment>
<evidence type="ECO:0000256" key="3">
    <source>
        <dbReference type="ARBA" id="ARBA00022833"/>
    </source>
</evidence>
<dbReference type="EMBL" id="FQVG01000004">
    <property type="protein sequence ID" value="SHE42738.1"/>
    <property type="molecule type" value="Genomic_DNA"/>
</dbReference>
<dbReference type="RefSeq" id="WP_027308222.1">
    <property type="nucleotide sequence ID" value="NZ_FQVG01000004.1"/>
</dbReference>
<keyword evidence="6" id="KW-1185">Reference proteome</keyword>
<protein>
    <recommendedName>
        <fullName evidence="4">Hydrogenase maturation factor HypA</fullName>
    </recommendedName>
</protein>
<evidence type="ECO:0000256" key="4">
    <source>
        <dbReference type="HAMAP-Rule" id="MF_00213"/>
    </source>
</evidence>
<dbReference type="GO" id="GO:0051604">
    <property type="term" value="P:protein maturation"/>
    <property type="evidence" value="ECO:0007669"/>
    <property type="project" value="InterPro"/>
</dbReference>
<feature type="binding site" evidence="4">
    <location>
        <position position="73"/>
    </location>
    <ligand>
        <name>Zn(2+)</name>
        <dbReference type="ChEBI" id="CHEBI:29105"/>
    </ligand>
</feature>
<organism evidence="5 6">
    <name type="scientific">Caloramator proteoclasticus DSM 10124</name>
    <dbReference type="NCBI Taxonomy" id="1121262"/>
    <lineage>
        <taxon>Bacteria</taxon>
        <taxon>Bacillati</taxon>
        <taxon>Bacillota</taxon>
        <taxon>Clostridia</taxon>
        <taxon>Eubacteriales</taxon>
        <taxon>Clostridiaceae</taxon>
        <taxon>Caloramator</taxon>
    </lineage>
</organism>